<dbReference type="Pfam" id="PF01432">
    <property type="entry name" value="Peptidase_M3"/>
    <property type="match status" value="1"/>
</dbReference>
<evidence type="ECO:0000259" key="9">
    <source>
        <dbReference type="Pfam" id="PF08439"/>
    </source>
</evidence>
<dbReference type="Proteomes" id="UP000321635">
    <property type="component" value="Unassembled WGS sequence"/>
</dbReference>
<feature type="domain" description="Peptidase M3A/M3B catalytic" evidence="8">
    <location>
        <begin position="224"/>
        <end position="602"/>
    </location>
</feature>
<evidence type="ECO:0000256" key="7">
    <source>
        <dbReference type="SAM" id="MobiDB-lite"/>
    </source>
</evidence>
<gene>
    <name evidence="10" type="ORF">ANI02nite_10850</name>
</gene>
<dbReference type="GO" id="GO:0004222">
    <property type="term" value="F:metalloendopeptidase activity"/>
    <property type="evidence" value="ECO:0007669"/>
    <property type="project" value="InterPro"/>
</dbReference>
<dbReference type="InterPro" id="IPR001567">
    <property type="entry name" value="Pept_M3A_M3B_dom"/>
</dbReference>
<comment type="caution">
    <text evidence="10">The sequence shown here is derived from an EMBL/GenBank/DDBJ whole genome shotgun (WGS) entry which is preliminary data.</text>
</comment>
<keyword evidence="5 6" id="KW-0482">Metalloprotease</keyword>
<evidence type="ECO:0000256" key="6">
    <source>
        <dbReference type="RuleBase" id="RU003435"/>
    </source>
</evidence>
<keyword evidence="4 6" id="KW-0862">Zinc</keyword>
<dbReference type="GO" id="GO:0006508">
    <property type="term" value="P:proteolysis"/>
    <property type="evidence" value="ECO:0007669"/>
    <property type="project" value="UniProtKB-KW"/>
</dbReference>
<sequence length="616" mass="69059">MAYEFSRPHRGSTADSRFSPDGANGPSARLNDGEPPRWDLSDLYAAPDSQELVADRTRAAEDARAFQDTYRGRVASLSGTELAAAIETYEAIDETLGRIGSFASLSFSADMSNAGVAKFNQSVTETLSDISSSLLFFTLELNRIEDAELELKLQTPELALWRPFLRDLRMFRAHQLADDIEQVLLEKSVTGASAWRRLYDEHLAALRIPFDGASLTLGDALNRMSDPSRAVRERAAKAVGAALQDNLRLLSLVTNTLAKDKAISDKLRGYARPESYRNVSNMVEDEVVDALVSAVVADYPRLSHRYYALKAKWLGLEKLEHWDRNAPLPDVNESDISWLEATRIVRQAYDGFDPRLGRIVGEFLDKPWIDAAPVPGKSSGAFAHPTVPSAHPYILMNFRGRTRDVMTLAHEIGHGVHQTLAGKQGYFMSATPLTLAETASVFGEMLTFQHLLDAEKDPTQRRLMLASKVEDMLNTVVRQIAFYRFESLVHNERRDGELLPERIGELWRQVQTESLGPAFNFTSDYDTYWSYVPHFIHSPFYVYAYAFGDCLVNALYGVYRENSFGFQDKYVDMLQAGGTLRHKELLAPFGLDASDPAFWRKGLDVISGFIDQLENA</sequence>
<proteinExistence type="inferred from homology"/>
<evidence type="ECO:0000256" key="2">
    <source>
        <dbReference type="ARBA" id="ARBA00022723"/>
    </source>
</evidence>
<reference evidence="10 11" key="1">
    <citation type="submission" date="2019-07" db="EMBL/GenBank/DDBJ databases">
        <title>Whole genome shotgun sequence of Acetobacter nitrogenifigens NBRC 105050.</title>
        <authorList>
            <person name="Hosoyama A."/>
            <person name="Uohara A."/>
            <person name="Ohji S."/>
            <person name="Ichikawa N."/>
        </authorList>
    </citation>
    <scope>NUCLEOTIDE SEQUENCE [LARGE SCALE GENOMIC DNA]</scope>
    <source>
        <strain evidence="10 11">NBRC 105050</strain>
    </source>
</reference>
<dbReference type="Gene3D" id="1.20.140.70">
    <property type="entry name" value="Oligopeptidase f, N-terminal domain"/>
    <property type="match status" value="1"/>
</dbReference>
<dbReference type="CDD" id="cd09610">
    <property type="entry name" value="M3B_PepF"/>
    <property type="match status" value="1"/>
</dbReference>
<keyword evidence="1 6" id="KW-0645">Protease</keyword>
<keyword evidence="11" id="KW-1185">Reference proteome</keyword>
<dbReference type="InterPro" id="IPR013647">
    <property type="entry name" value="OligopepF_N_dom"/>
</dbReference>
<organism evidence="10 11">
    <name type="scientific">Acetobacter nitrogenifigens DSM 23921 = NBRC 105050</name>
    <dbReference type="NCBI Taxonomy" id="1120919"/>
    <lineage>
        <taxon>Bacteria</taxon>
        <taxon>Pseudomonadati</taxon>
        <taxon>Pseudomonadota</taxon>
        <taxon>Alphaproteobacteria</taxon>
        <taxon>Acetobacterales</taxon>
        <taxon>Acetobacteraceae</taxon>
        <taxon>Acetobacter</taxon>
    </lineage>
</organism>
<comment type="similarity">
    <text evidence="6">Belongs to the peptidase M3 family.</text>
</comment>
<dbReference type="Gene3D" id="1.10.1370.20">
    <property type="entry name" value="Oligoendopeptidase f, C-terminal domain"/>
    <property type="match status" value="1"/>
</dbReference>
<comment type="cofactor">
    <cofactor evidence="6">
        <name>Zn(2+)</name>
        <dbReference type="ChEBI" id="CHEBI:29105"/>
    </cofactor>
    <text evidence="6">Binds 1 zinc ion.</text>
</comment>
<evidence type="ECO:0000313" key="10">
    <source>
        <dbReference type="EMBL" id="GEN59201.1"/>
    </source>
</evidence>
<dbReference type="Pfam" id="PF08439">
    <property type="entry name" value="Peptidase_M3_N"/>
    <property type="match status" value="1"/>
</dbReference>
<dbReference type="GO" id="GO:0046872">
    <property type="term" value="F:metal ion binding"/>
    <property type="evidence" value="ECO:0007669"/>
    <property type="project" value="UniProtKB-UniRule"/>
</dbReference>
<dbReference type="InterPro" id="IPR011977">
    <property type="entry name" value="Pept_M3B_clade3"/>
</dbReference>
<dbReference type="STRING" id="1120919.GCA_000429165_01847"/>
<keyword evidence="3 6" id="KW-0378">Hydrolase</keyword>
<dbReference type="SUPFAM" id="SSF55486">
    <property type="entry name" value="Metalloproteases ('zincins'), catalytic domain"/>
    <property type="match status" value="1"/>
</dbReference>
<keyword evidence="2 6" id="KW-0479">Metal-binding</keyword>
<feature type="domain" description="Oligopeptidase F N-terminal" evidence="9">
    <location>
        <begin position="140"/>
        <end position="207"/>
    </location>
</feature>
<dbReference type="AlphaFoldDB" id="A0A511X8F6"/>
<protein>
    <submittedName>
        <fullName evidence="10">Oligoendopeptidase F</fullName>
    </submittedName>
</protein>
<evidence type="ECO:0000256" key="3">
    <source>
        <dbReference type="ARBA" id="ARBA00022801"/>
    </source>
</evidence>
<dbReference type="EMBL" id="BJYF01000005">
    <property type="protein sequence ID" value="GEN59201.1"/>
    <property type="molecule type" value="Genomic_DNA"/>
</dbReference>
<accession>A0A511X8F6</accession>
<feature type="compositionally biased region" description="Basic and acidic residues" evidence="7">
    <location>
        <begin position="31"/>
        <end position="40"/>
    </location>
</feature>
<dbReference type="InterPro" id="IPR042088">
    <property type="entry name" value="OligoPept_F_C"/>
</dbReference>
<evidence type="ECO:0000256" key="5">
    <source>
        <dbReference type="ARBA" id="ARBA00023049"/>
    </source>
</evidence>
<dbReference type="OrthoDB" id="9766487at2"/>
<dbReference type="RefSeq" id="WP_035376408.1">
    <property type="nucleotide sequence ID" value="NZ_AUBI01000005.1"/>
</dbReference>
<evidence type="ECO:0000256" key="1">
    <source>
        <dbReference type="ARBA" id="ARBA00022670"/>
    </source>
</evidence>
<evidence type="ECO:0000259" key="8">
    <source>
        <dbReference type="Pfam" id="PF01432"/>
    </source>
</evidence>
<name>A0A511X8F6_9PROT</name>
<evidence type="ECO:0000313" key="11">
    <source>
        <dbReference type="Proteomes" id="UP000321635"/>
    </source>
</evidence>
<evidence type="ECO:0000256" key="4">
    <source>
        <dbReference type="ARBA" id="ARBA00022833"/>
    </source>
</evidence>
<feature type="region of interest" description="Disordered" evidence="7">
    <location>
        <begin position="1"/>
        <end position="40"/>
    </location>
</feature>
<dbReference type="NCBIfam" id="TIGR02290">
    <property type="entry name" value="M3_fam_3"/>
    <property type="match status" value="1"/>
</dbReference>